<feature type="domain" description="ABC transporter" evidence="5">
    <location>
        <begin position="274"/>
        <end position="518"/>
    </location>
</feature>
<dbReference type="InterPro" id="IPR050319">
    <property type="entry name" value="ABC_transp_ATP-bind"/>
</dbReference>
<dbReference type="SUPFAM" id="SSF52540">
    <property type="entry name" value="P-loop containing nucleoside triphosphate hydrolases"/>
    <property type="match status" value="2"/>
</dbReference>
<dbReference type="Proteomes" id="UP000305238">
    <property type="component" value="Unassembled WGS sequence"/>
</dbReference>
<keyword evidence="7" id="KW-1185">Reference proteome</keyword>
<dbReference type="AlphaFoldDB" id="A0A5S4GLL6"/>
<organism evidence="6 7">
    <name type="scientific">Actinomadura geliboluensis</name>
    <dbReference type="NCBI Taxonomy" id="882440"/>
    <lineage>
        <taxon>Bacteria</taxon>
        <taxon>Bacillati</taxon>
        <taxon>Actinomycetota</taxon>
        <taxon>Actinomycetes</taxon>
        <taxon>Streptosporangiales</taxon>
        <taxon>Thermomonosporaceae</taxon>
        <taxon>Actinomadura</taxon>
    </lineage>
</organism>
<dbReference type="PROSITE" id="PS50893">
    <property type="entry name" value="ABC_TRANSPORTER_2"/>
    <property type="match status" value="2"/>
</dbReference>
<evidence type="ECO:0000256" key="2">
    <source>
        <dbReference type="ARBA" id="ARBA00022448"/>
    </source>
</evidence>
<dbReference type="OrthoDB" id="2986442at2"/>
<dbReference type="PROSITE" id="PS00211">
    <property type="entry name" value="ABC_TRANSPORTER_1"/>
    <property type="match status" value="2"/>
</dbReference>
<dbReference type="PANTHER" id="PTHR43776:SF7">
    <property type="entry name" value="D,D-DIPEPTIDE TRANSPORT ATP-BINDING PROTEIN DDPF-RELATED"/>
    <property type="match status" value="1"/>
</dbReference>
<name>A0A5S4GLL6_9ACTN</name>
<dbReference type="EMBL" id="VCKZ01000220">
    <property type="protein sequence ID" value="TMR33855.1"/>
    <property type="molecule type" value="Genomic_DNA"/>
</dbReference>
<comment type="similarity">
    <text evidence="1">Belongs to the ABC transporter superfamily.</text>
</comment>
<evidence type="ECO:0000256" key="1">
    <source>
        <dbReference type="ARBA" id="ARBA00005417"/>
    </source>
</evidence>
<dbReference type="GO" id="GO:0055085">
    <property type="term" value="P:transmembrane transport"/>
    <property type="evidence" value="ECO:0007669"/>
    <property type="project" value="UniProtKB-ARBA"/>
</dbReference>
<dbReference type="NCBIfam" id="NF008453">
    <property type="entry name" value="PRK11308.1"/>
    <property type="match status" value="2"/>
</dbReference>
<dbReference type="Pfam" id="PF00005">
    <property type="entry name" value="ABC_tran"/>
    <property type="match status" value="2"/>
</dbReference>
<dbReference type="Pfam" id="PF08352">
    <property type="entry name" value="oligo_HPY"/>
    <property type="match status" value="2"/>
</dbReference>
<reference evidence="6 7" key="1">
    <citation type="submission" date="2019-05" db="EMBL/GenBank/DDBJ databases">
        <title>Draft genome sequence of Actinomadura geliboluensis A8036.</title>
        <authorList>
            <person name="Saricaoglu S."/>
            <person name="Isik K."/>
        </authorList>
    </citation>
    <scope>NUCLEOTIDE SEQUENCE [LARGE SCALE GENOMIC DNA]</scope>
    <source>
        <strain evidence="6 7">A8036</strain>
    </source>
</reference>
<protein>
    <submittedName>
        <fullName evidence="6">ABC transporter ATP-binding protein</fullName>
    </submittedName>
</protein>
<dbReference type="InterPro" id="IPR027417">
    <property type="entry name" value="P-loop_NTPase"/>
</dbReference>
<evidence type="ECO:0000313" key="6">
    <source>
        <dbReference type="EMBL" id="TMR33855.1"/>
    </source>
</evidence>
<dbReference type="GO" id="GO:0015833">
    <property type="term" value="P:peptide transport"/>
    <property type="evidence" value="ECO:0007669"/>
    <property type="project" value="InterPro"/>
</dbReference>
<sequence length="585" mass="63180">MTGLRVSGLTVDLPVSGRAVRGVGFTVEAGEVLGVVGESGAGKTMLALALMGLLPDGAEVTGSVRLRGEELIGRSDAELCRVRGDDLAMVFQEAALTPVRTVGDQVAEAVRAHSKVARAAAWARALELLELVGIAAGRARAYPHEFSGGMRQRVMIAMAVANRPGVILADEPTAGLDVTVRAQVLDVLRTAKDATGAALVLITHDLRLVEDFADRVMVMREGRIVETGPVERIYREPRAAYTAELLRSIPRVEDKGVSQPRPERPVVLQVDGLVRHYPVFKGTLVRRRVGSVRAVDGVGFDVREGETLALVGESGCGKTTTLLEILRLAGPQDGRVVVFGQDTASLSAAGRKTLRRDVQVVFQDPAASLNPRMRVADIIAEPLVTHGFPPLRIGSRVGELLELVGLEADTVRRYPHTLSGGQKQRVSIARALALEPRLLLLDEPVSALDAPVQASVMALLESLRDRLGLAYLLVAHDLAVVHRIADRVAVMYMGRIVELGPTQDVYEAPAHPYTRAMLRRVPLQGDSPDPMSPPTGCRFRSRCPRYVTVAEQDARLCDEQDPEPLKDPDRLVACHHPLIGAEVEQ</sequence>
<feature type="domain" description="ABC transporter" evidence="5">
    <location>
        <begin position="4"/>
        <end position="246"/>
    </location>
</feature>
<evidence type="ECO:0000256" key="3">
    <source>
        <dbReference type="ARBA" id="ARBA00022741"/>
    </source>
</evidence>
<dbReference type="GO" id="GO:0016887">
    <property type="term" value="F:ATP hydrolysis activity"/>
    <property type="evidence" value="ECO:0007669"/>
    <property type="project" value="InterPro"/>
</dbReference>
<dbReference type="SMART" id="SM00382">
    <property type="entry name" value="AAA"/>
    <property type="match status" value="2"/>
</dbReference>
<dbReference type="CDD" id="cd03257">
    <property type="entry name" value="ABC_NikE_OppD_transporters"/>
    <property type="match status" value="2"/>
</dbReference>
<dbReference type="InterPro" id="IPR017871">
    <property type="entry name" value="ABC_transporter-like_CS"/>
</dbReference>
<evidence type="ECO:0000256" key="4">
    <source>
        <dbReference type="ARBA" id="ARBA00022840"/>
    </source>
</evidence>
<dbReference type="FunFam" id="3.40.50.300:FF:000016">
    <property type="entry name" value="Oligopeptide ABC transporter ATP-binding component"/>
    <property type="match status" value="1"/>
</dbReference>
<dbReference type="Gene3D" id="3.40.50.300">
    <property type="entry name" value="P-loop containing nucleotide triphosphate hydrolases"/>
    <property type="match status" value="2"/>
</dbReference>
<dbReference type="NCBIfam" id="TIGR01727">
    <property type="entry name" value="oligo_HPY"/>
    <property type="match status" value="1"/>
</dbReference>
<comment type="caution">
    <text evidence="6">The sequence shown here is derived from an EMBL/GenBank/DDBJ whole genome shotgun (WGS) entry which is preliminary data.</text>
</comment>
<keyword evidence="4 6" id="KW-0067">ATP-binding</keyword>
<dbReference type="NCBIfam" id="NF007739">
    <property type="entry name" value="PRK10419.1"/>
    <property type="match status" value="2"/>
</dbReference>
<keyword evidence="2" id="KW-0813">Transport</keyword>
<proteinExistence type="inferred from homology"/>
<evidence type="ECO:0000259" key="5">
    <source>
        <dbReference type="PROSITE" id="PS50893"/>
    </source>
</evidence>
<dbReference type="GO" id="GO:0005524">
    <property type="term" value="F:ATP binding"/>
    <property type="evidence" value="ECO:0007669"/>
    <property type="project" value="UniProtKB-KW"/>
</dbReference>
<accession>A0A5S4GLL6</accession>
<dbReference type="PANTHER" id="PTHR43776">
    <property type="entry name" value="TRANSPORT ATP-BINDING PROTEIN"/>
    <property type="match status" value="1"/>
</dbReference>
<evidence type="ECO:0000313" key="7">
    <source>
        <dbReference type="Proteomes" id="UP000305238"/>
    </source>
</evidence>
<keyword evidence="3" id="KW-0547">Nucleotide-binding</keyword>
<dbReference type="InterPro" id="IPR013563">
    <property type="entry name" value="Oligopep_ABC_C"/>
</dbReference>
<dbReference type="InterPro" id="IPR003439">
    <property type="entry name" value="ABC_transporter-like_ATP-bd"/>
</dbReference>
<gene>
    <name evidence="6" type="ORF">ETD96_26440</name>
</gene>
<dbReference type="InterPro" id="IPR003593">
    <property type="entry name" value="AAA+_ATPase"/>
</dbReference>
<dbReference type="RefSeq" id="WP_138639195.1">
    <property type="nucleotide sequence ID" value="NZ_VCKZ01000220.1"/>
</dbReference>